<dbReference type="Pfam" id="PF03050">
    <property type="entry name" value="DDE_Tnp_IS66"/>
    <property type="match status" value="1"/>
</dbReference>
<gene>
    <name evidence="5" type="ORF">MNBD_PLANCTO02-1004</name>
</gene>
<protein>
    <submittedName>
        <fullName evidence="5">Transposase IS66 family</fullName>
    </submittedName>
</protein>
<feature type="region of interest" description="Disordered" evidence="1">
    <location>
        <begin position="393"/>
        <end position="414"/>
    </location>
</feature>
<dbReference type="InterPro" id="IPR045618">
    <property type="entry name" value="DUF6444"/>
</dbReference>
<dbReference type="Gene3D" id="1.20.5.340">
    <property type="match status" value="1"/>
</dbReference>
<dbReference type="InterPro" id="IPR052344">
    <property type="entry name" value="Transposase-related"/>
</dbReference>
<feature type="compositionally biased region" description="Basic and acidic residues" evidence="1">
    <location>
        <begin position="52"/>
        <end position="67"/>
    </location>
</feature>
<dbReference type="Pfam" id="PF20042">
    <property type="entry name" value="DUF6444"/>
    <property type="match status" value="1"/>
</dbReference>
<feature type="compositionally biased region" description="Basic residues" evidence="1">
    <location>
        <begin position="88"/>
        <end position="98"/>
    </location>
</feature>
<dbReference type="Pfam" id="PF13005">
    <property type="entry name" value="zf-IS66"/>
    <property type="match status" value="1"/>
</dbReference>
<feature type="compositionally biased region" description="Basic residues" evidence="1">
    <location>
        <begin position="400"/>
        <end position="412"/>
    </location>
</feature>
<dbReference type="EMBL" id="UOGL01000545">
    <property type="protein sequence ID" value="VAX41445.1"/>
    <property type="molecule type" value="Genomic_DNA"/>
</dbReference>
<feature type="domain" description="Transposase IS66 zinc-finger binding" evidence="3">
    <location>
        <begin position="128"/>
        <end position="173"/>
    </location>
</feature>
<evidence type="ECO:0000259" key="4">
    <source>
        <dbReference type="Pfam" id="PF20042"/>
    </source>
</evidence>
<feature type="region of interest" description="Disordered" evidence="1">
    <location>
        <begin position="52"/>
        <end position="110"/>
    </location>
</feature>
<name>A0A3B1E5L5_9ZZZZ</name>
<sequence>MSQQLPNLAELSHAEKDNLILRFFDELRSLREEVKTLRDDVEVLRDENKVLRDENKVLKDENKELRGKLAKNSQNSSKPPSSDGYNKPKPKSLRKPSGKKTGGQQGHSGSRLEMVEQPDHVVPHTVDECDGCGRSLKTVEATDVRCRQVIDIPPLKLEVTEHRAETKECPGCGCCNVADFPEGVKTSVQYGSRIKALLVYLNQYQLVPYDRTCELVNDLFSQTISQGTLYNWNKESFRNLESTEEQIRQAILASDVVHFDETGLRSEGKLHWLHAASTERFTYYGLHAKRGKEAMDDLGLLENYKGCAVHDHWKSYFKFSCDHSLCNTHHLRELTYLSEQDQQAWAEKLMKLLLEAKELIEATPKNCFAEDSLELALMTLRYDAILAEGFTQDIPPPTKTGKKKRGRPKQSKSKNMLDRLRNFKTEVLAFMTHPLIPFDNNQGERDIRMAKLKQKISGCFRGAEGGKIFSRIRGYVSTLRKNELNILEGIQSTFTPTPMLPNCVLIAE</sequence>
<dbReference type="InterPro" id="IPR004291">
    <property type="entry name" value="Transposase_IS66_central"/>
</dbReference>
<organism evidence="5">
    <name type="scientific">hydrothermal vent metagenome</name>
    <dbReference type="NCBI Taxonomy" id="652676"/>
    <lineage>
        <taxon>unclassified sequences</taxon>
        <taxon>metagenomes</taxon>
        <taxon>ecological metagenomes</taxon>
    </lineage>
</organism>
<evidence type="ECO:0000256" key="1">
    <source>
        <dbReference type="SAM" id="MobiDB-lite"/>
    </source>
</evidence>
<feature type="compositionally biased region" description="Low complexity" evidence="1">
    <location>
        <begin position="71"/>
        <end position="82"/>
    </location>
</feature>
<evidence type="ECO:0000259" key="3">
    <source>
        <dbReference type="Pfam" id="PF13005"/>
    </source>
</evidence>
<feature type="domain" description="Transposase IS66 central" evidence="2">
    <location>
        <begin position="188"/>
        <end position="467"/>
    </location>
</feature>
<feature type="domain" description="DUF6444" evidence="4">
    <location>
        <begin position="34"/>
        <end position="111"/>
    </location>
</feature>
<accession>A0A3B1E5L5</accession>
<dbReference type="AlphaFoldDB" id="A0A3B1E5L5"/>
<dbReference type="PANTHER" id="PTHR33678:SF1">
    <property type="entry name" value="BLL1576 PROTEIN"/>
    <property type="match status" value="1"/>
</dbReference>
<dbReference type="NCBIfam" id="NF033517">
    <property type="entry name" value="transpos_IS66"/>
    <property type="match status" value="1"/>
</dbReference>
<reference evidence="5" key="1">
    <citation type="submission" date="2018-06" db="EMBL/GenBank/DDBJ databases">
        <authorList>
            <person name="Zhirakovskaya E."/>
        </authorList>
    </citation>
    <scope>NUCLEOTIDE SEQUENCE</scope>
</reference>
<dbReference type="InterPro" id="IPR024474">
    <property type="entry name" value="Znf_dom_IS66"/>
</dbReference>
<evidence type="ECO:0000313" key="5">
    <source>
        <dbReference type="EMBL" id="VAX41445.1"/>
    </source>
</evidence>
<dbReference type="PANTHER" id="PTHR33678">
    <property type="entry name" value="BLL1576 PROTEIN"/>
    <property type="match status" value="1"/>
</dbReference>
<proteinExistence type="predicted"/>
<evidence type="ECO:0000259" key="2">
    <source>
        <dbReference type="Pfam" id="PF03050"/>
    </source>
</evidence>